<dbReference type="Pfam" id="PF00155">
    <property type="entry name" value="Aminotran_1_2"/>
    <property type="match status" value="1"/>
</dbReference>
<evidence type="ECO:0000313" key="6">
    <source>
        <dbReference type="EMBL" id="MFC4856084.1"/>
    </source>
</evidence>
<comment type="caution">
    <text evidence="6">The sequence shown here is derived from an EMBL/GenBank/DDBJ whole genome shotgun (WGS) entry which is preliminary data.</text>
</comment>
<gene>
    <name evidence="6" type="ORF">ACFPCV_21485</name>
</gene>
<evidence type="ECO:0000256" key="3">
    <source>
        <dbReference type="ARBA" id="ARBA00022898"/>
    </source>
</evidence>
<dbReference type="Proteomes" id="UP001595859">
    <property type="component" value="Unassembled WGS sequence"/>
</dbReference>
<dbReference type="PANTHER" id="PTHR43643">
    <property type="entry name" value="HISTIDINOL-PHOSPHATE AMINOTRANSFERASE 2"/>
    <property type="match status" value="1"/>
</dbReference>
<evidence type="ECO:0000256" key="4">
    <source>
        <dbReference type="RuleBase" id="RU000481"/>
    </source>
</evidence>
<sequence>MKRRTADSRLNLSSNELHHPWIEPLLAAAVALLDPATLARYPVTAGHIATLSGHFGLPEDGMMLTPGSDSAIRLVIAHHAARPDAGELLLQYPNYPAWEHAAAQRGITVRRIGGDAAVQADRLCAAARGCRNALIAVSVPNGPCGWSLPGDRIDELAAIAADQDHLLVVDSCYQAFAGDLTAQLRRAGGPVLVVQSLSKSHGLAGARIGLLTGEPALVAELARGQLEQTVSGPTVGIAVALLAHTARLREIWADIAGVRDRTAAALADTGFTTLPSDGNFLAVDVGSPVLARALVDGMSRRGYRLRDLSDVGGLAGHVRFTICDAATTAAALAALRSVLAAPVAARSLEALP</sequence>
<dbReference type="InterPro" id="IPR004838">
    <property type="entry name" value="NHTrfase_class1_PyrdxlP-BS"/>
</dbReference>
<dbReference type="InterPro" id="IPR015422">
    <property type="entry name" value="PyrdxlP-dep_Trfase_small"/>
</dbReference>
<feature type="domain" description="Aminotransferase class I/classII large" evidence="5">
    <location>
        <begin position="10"/>
        <end position="334"/>
    </location>
</feature>
<comment type="similarity">
    <text evidence="4">Belongs to the class-I pyridoxal-phosphate-dependent aminotransferase family.</text>
</comment>
<protein>
    <recommendedName>
        <fullName evidence="4">Aminotransferase</fullName>
        <ecNumber evidence="4">2.6.1.-</ecNumber>
    </recommendedName>
</protein>
<comment type="cofactor">
    <cofactor evidence="4">
        <name>pyridoxal 5'-phosphate</name>
        <dbReference type="ChEBI" id="CHEBI:597326"/>
    </cofactor>
</comment>
<evidence type="ECO:0000256" key="2">
    <source>
        <dbReference type="ARBA" id="ARBA00022679"/>
    </source>
</evidence>
<dbReference type="Gene3D" id="3.40.640.10">
    <property type="entry name" value="Type I PLP-dependent aspartate aminotransferase-like (Major domain)"/>
    <property type="match status" value="1"/>
</dbReference>
<organism evidence="6 7">
    <name type="scientific">Actinophytocola glycyrrhizae</name>
    <dbReference type="NCBI Taxonomy" id="2044873"/>
    <lineage>
        <taxon>Bacteria</taxon>
        <taxon>Bacillati</taxon>
        <taxon>Actinomycetota</taxon>
        <taxon>Actinomycetes</taxon>
        <taxon>Pseudonocardiales</taxon>
        <taxon>Pseudonocardiaceae</taxon>
    </lineage>
</organism>
<keyword evidence="1 4" id="KW-0032">Aminotransferase</keyword>
<accession>A0ABV9S5J3</accession>
<reference evidence="7" key="1">
    <citation type="journal article" date="2019" name="Int. J. Syst. Evol. Microbiol.">
        <title>The Global Catalogue of Microorganisms (GCM) 10K type strain sequencing project: providing services to taxonomists for standard genome sequencing and annotation.</title>
        <authorList>
            <consortium name="The Broad Institute Genomics Platform"/>
            <consortium name="The Broad Institute Genome Sequencing Center for Infectious Disease"/>
            <person name="Wu L."/>
            <person name="Ma J."/>
        </authorList>
    </citation>
    <scope>NUCLEOTIDE SEQUENCE [LARGE SCALE GENOMIC DNA]</scope>
    <source>
        <strain evidence="7">ZS-22-S1</strain>
    </source>
</reference>
<evidence type="ECO:0000313" key="7">
    <source>
        <dbReference type="Proteomes" id="UP001595859"/>
    </source>
</evidence>
<dbReference type="GO" id="GO:0008483">
    <property type="term" value="F:transaminase activity"/>
    <property type="evidence" value="ECO:0007669"/>
    <property type="project" value="UniProtKB-KW"/>
</dbReference>
<dbReference type="EC" id="2.6.1.-" evidence="4"/>
<dbReference type="EMBL" id="JBHSIS010000009">
    <property type="protein sequence ID" value="MFC4856084.1"/>
    <property type="molecule type" value="Genomic_DNA"/>
</dbReference>
<dbReference type="PANTHER" id="PTHR43643:SF3">
    <property type="entry name" value="HISTIDINOL-PHOSPHATE AMINOTRANSFERASE"/>
    <property type="match status" value="1"/>
</dbReference>
<name>A0ABV9S5J3_9PSEU</name>
<dbReference type="InterPro" id="IPR015424">
    <property type="entry name" value="PyrdxlP-dep_Trfase"/>
</dbReference>
<evidence type="ECO:0000259" key="5">
    <source>
        <dbReference type="Pfam" id="PF00155"/>
    </source>
</evidence>
<dbReference type="InterPro" id="IPR004839">
    <property type="entry name" value="Aminotransferase_I/II_large"/>
</dbReference>
<dbReference type="CDD" id="cd00609">
    <property type="entry name" value="AAT_like"/>
    <property type="match status" value="1"/>
</dbReference>
<keyword evidence="2 4" id="KW-0808">Transferase</keyword>
<dbReference type="SUPFAM" id="SSF53383">
    <property type="entry name" value="PLP-dependent transferases"/>
    <property type="match status" value="1"/>
</dbReference>
<keyword evidence="7" id="KW-1185">Reference proteome</keyword>
<evidence type="ECO:0000256" key="1">
    <source>
        <dbReference type="ARBA" id="ARBA00022576"/>
    </source>
</evidence>
<dbReference type="RefSeq" id="WP_378058046.1">
    <property type="nucleotide sequence ID" value="NZ_JBHSIS010000009.1"/>
</dbReference>
<dbReference type="InterPro" id="IPR015421">
    <property type="entry name" value="PyrdxlP-dep_Trfase_major"/>
</dbReference>
<proteinExistence type="inferred from homology"/>
<keyword evidence="3" id="KW-0663">Pyridoxal phosphate</keyword>
<dbReference type="Gene3D" id="3.90.1150.10">
    <property type="entry name" value="Aspartate Aminotransferase, domain 1"/>
    <property type="match status" value="1"/>
</dbReference>
<dbReference type="PROSITE" id="PS00105">
    <property type="entry name" value="AA_TRANSFER_CLASS_1"/>
    <property type="match status" value="1"/>
</dbReference>
<dbReference type="InterPro" id="IPR050106">
    <property type="entry name" value="HistidinolP_aminotransfase"/>
</dbReference>